<dbReference type="AlphaFoldDB" id="A0A834IF53"/>
<proteinExistence type="predicted"/>
<accession>A0A834IF53</accession>
<organism evidence="1 2">
    <name type="scientific">Rhynchophorus ferrugineus</name>
    <name type="common">Red palm weevil</name>
    <name type="synonym">Curculio ferrugineus</name>
    <dbReference type="NCBI Taxonomy" id="354439"/>
    <lineage>
        <taxon>Eukaryota</taxon>
        <taxon>Metazoa</taxon>
        <taxon>Ecdysozoa</taxon>
        <taxon>Arthropoda</taxon>
        <taxon>Hexapoda</taxon>
        <taxon>Insecta</taxon>
        <taxon>Pterygota</taxon>
        <taxon>Neoptera</taxon>
        <taxon>Endopterygota</taxon>
        <taxon>Coleoptera</taxon>
        <taxon>Polyphaga</taxon>
        <taxon>Cucujiformia</taxon>
        <taxon>Curculionidae</taxon>
        <taxon>Dryophthorinae</taxon>
        <taxon>Rhynchophorus</taxon>
    </lineage>
</organism>
<sequence>MDNNRQIVLIWEANDKLMIQTWIGVPSRKKVRNENKKGEGEWREMGRKKGEINRFVDVGQDCKCIGRAAGPGEERECKKLGRLFSAILCARKFWNVQQITARRDAKYRKCERPPLDRYPDR</sequence>
<comment type="caution">
    <text evidence="1">The sequence shown here is derived from an EMBL/GenBank/DDBJ whole genome shotgun (WGS) entry which is preliminary data.</text>
</comment>
<protein>
    <submittedName>
        <fullName evidence="1">Uncharacterized protein</fullName>
    </submittedName>
</protein>
<keyword evidence="2" id="KW-1185">Reference proteome</keyword>
<dbReference type="EMBL" id="JAACXV010000320">
    <property type="protein sequence ID" value="KAF7280142.1"/>
    <property type="molecule type" value="Genomic_DNA"/>
</dbReference>
<name>A0A834IF53_RHYFE</name>
<evidence type="ECO:0000313" key="2">
    <source>
        <dbReference type="Proteomes" id="UP000625711"/>
    </source>
</evidence>
<dbReference type="Proteomes" id="UP000625711">
    <property type="component" value="Unassembled WGS sequence"/>
</dbReference>
<reference evidence="1" key="1">
    <citation type="submission" date="2020-08" db="EMBL/GenBank/DDBJ databases">
        <title>Genome sequencing and assembly of the red palm weevil Rhynchophorus ferrugineus.</title>
        <authorList>
            <person name="Dias G.B."/>
            <person name="Bergman C.M."/>
            <person name="Manee M."/>
        </authorList>
    </citation>
    <scope>NUCLEOTIDE SEQUENCE</scope>
    <source>
        <strain evidence="1">AA-2017</strain>
        <tissue evidence="1">Whole larva</tissue>
    </source>
</reference>
<gene>
    <name evidence="1" type="ORF">GWI33_006397</name>
</gene>
<evidence type="ECO:0000313" key="1">
    <source>
        <dbReference type="EMBL" id="KAF7280142.1"/>
    </source>
</evidence>